<evidence type="ECO:0000313" key="4">
    <source>
        <dbReference type="Proteomes" id="UP000010793"/>
    </source>
</evidence>
<evidence type="ECO:0000259" key="2">
    <source>
        <dbReference type="PROSITE" id="PS50943"/>
    </source>
</evidence>
<feature type="domain" description="HTH cro/C1-type" evidence="2">
    <location>
        <begin position="42"/>
        <end position="96"/>
    </location>
</feature>
<dbReference type="AlphaFoldDB" id="A0A3B6VTI7"/>
<accession>A0A3B6VTI7</accession>
<dbReference type="EMBL" id="CP002873">
    <property type="protein sequence ID" value="AGA65899.1"/>
    <property type="molecule type" value="Genomic_DNA"/>
</dbReference>
<dbReference type="GO" id="GO:0003700">
    <property type="term" value="F:DNA-binding transcription factor activity"/>
    <property type="evidence" value="ECO:0007669"/>
    <property type="project" value="TreeGrafter"/>
</dbReference>
<evidence type="ECO:0000313" key="3">
    <source>
        <dbReference type="EMBL" id="AGA65899.1"/>
    </source>
</evidence>
<dbReference type="KEGG" id="bpip:BPP43_02945"/>
<gene>
    <name evidence="3" type="ORF">BPP43_02945</name>
</gene>
<evidence type="ECO:0000256" key="1">
    <source>
        <dbReference type="ARBA" id="ARBA00023125"/>
    </source>
</evidence>
<dbReference type="GO" id="GO:0003677">
    <property type="term" value="F:DNA binding"/>
    <property type="evidence" value="ECO:0007669"/>
    <property type="project" value="UniProtKB-KW"/>
</dbReference>
<dbReference type="InterPro" id="IPR010982">
    <property type="entry name" value="Lambda_DNA-bd_dom_sf"/>
</dbReference>
<dbReference type="GeneID" id="56438621"/>
<dbReference type="CDD" id="cd00093">
    <property type="entry name" value="HTH_XRE"/>
    <property type="match status" value="1"/>
</dbReference>
<dbReference type="SMART" id="SM00530">
    <property type="entry name" value="HTH_XRE"/>
    <property type="match status" value="1"/>
</dbReference>
<protein>
    <submittedName>
        <fullName evidence="3">Putative transcriptional regulator</fullName>
    </submittedName>
</protein>
<dbReference type="Pfam" id="PF01381">
    <property type="entry name" value="HTH_3"/>
    <property type="match status" value="1"/>
</dbReference>
<proteinExistence type="predicted"/>
<dbReference type="Gene3D" id="1.10.260.40">
    <property type="entry name" value="lambda repressor-like DNA-binding domains"/>
    <property type="match status" value="1"/>
</dbReference>
<keyword evidence="4" id="KW-1185">Reference proteome</keyword>
<sequence length="141" mass="16294">MDKNNLKKHFFKSMISDCKDENKNIDKDNNELSFLSYIGSRIRIVRKSQNRTISYIADMAKISPKYLQGVEVGKRNISITNLNKIAKVLNIPISLLLCNEEVSDIAKNEKLLSIAMKLKDYSIEELENMDNIINDIRKIEE</sequence>
<dbReference type="RefSeq" id="WP_013242993.1">
    <property type="nucleotide sequence ID" value="NC_019908.1"/>
</dbReference>
<dbReference type="PANTHER" id="PTHR46797:SF1">
    <property type="entry name" value="METHYLPHOSPHONATE SYNTHASE"/>
    <property type="match status" value="1"/>
</dbReference>
<dbReference type="GO" id="GO:0005829">
    <property type="term" value="C:cytosol"/>
    <property type="evidence" value="ECO:0007669"/>
    <property type="project" value="TreeGrafter"/>
</dbReference>
<name>A0A3B6VTI7_BRAPL</name>
<dbReference type="InterPro" id="IPR001387">
    <property type="entry name" value="Cro/C1-type_HTH"/>
</dbReference>
<dbReference type="SUPFAM" id="SSF47413">
    <property type="entry name" value="lambda repressor-like DNA-binding domains"/>
    <property type="match status" value="1"/>
</dbReference>
<reference evidence="3 4" key="1">
    <citation type="journal article" date="2013" name="Genome Announc.">
        <title>Complete Genome Sequence of the Porcine Strain Brachyspira pilosicoli P43/6/78(T.).</title>
        <authorList>
            <person name="Lin C."/>
            <person name="den Bakker H.C."/>
            <person name="Suzuki H."/>
            <person name="Lefebure T."/>
            <person name="Ponnala L."/>
            <person name="Sun Q."/>
            <person name="Stanhope M.J."/>
            <person name="Wiedmann M."/>
            <person name="Duhamel G.E."/>
        </authorList>
    </citation>
    <scope>NUCLEOTIDE SEQUENCE [LARGE SCALE GENOMIC DNA]</scope>
    <source>
        <strain evidence="3 4">P43/6/78</strain>
    </source>
</reference>
<dbReference type="InterPro" id="IPR050807">
    <property type="entry name" value="TransReg_Diox_bact_type"/>
</dbReference>
<organism evidence="3 4">
    <name type="scientific">Brachyspira pilosicoli P43/6/78</name>
    <dbReference type="NCBI Taxonomy" id="1042417"/>
    <lineage>
        <taxon>Bacteria</taxon>
        <taxon>Pseudomonadati</taxon>
        <taxon>Spirochaetota</taxon>
        <taxon>Spirochaetia</taxon>
        <taxon>Brachyspirales</taxon>
        <taxon>Brachyspiraceae</taxon>
        <taxon>Brachyspira</taxon>
    </lineage>
</organism>
<dbReference type="PROSITE" id="PS50943">
    <property type="entry name" value="HTH_CROC1"/>
    <property type="match status" value="1"/>
</dbReference>
<dbReference type="Proteomes" id="UP000010793">
    <property type="component" value="Chromosome"/>
</dbReference>
<dbReference type="PANTHER" id="PTHR46797">
    <property type="entry name" value="HTH-TYPE TRANSCRIPTIONAL REGULATOR"/>
    <property type="match status" value="1"/>
</dbReference>
<keyword evidence="1" id="KW-0238">DNA-binding</keyword>